<feature type="compositionally biased region" description="Low complexity" evidence="4">
    <location>
        <begin position="303"/>
        <end position="337"/>
    </location>
</feature>
<evidence type="ECO:0000256" key="4">
    <source>
        <dbReference type="SAM" id="MobiDB-lite"/>
    </source>
</evidence>
<evidence type="ECO:0000256" key="3">
    <source>
        <dbReference type="SAM" id="Coils"/>
    </source>
</evidence>
<organism evidence="6 7">
    <name type="scientific">Allacma fusca</name>
    <dbReference type="NCBI Taxonomy" id="39272"/>
    <lineage>
        <taxon>Eukaryota</taxon>
        <taxon>Metazoa</taxon>
        <taxon>Ecdysozoa</taxon>
        <taxon>Arthropoda</taxon>
        <taxon>Hexapoda</taxon>
        <taxon>Collembola</taxon>
        <taxon>Symphypleona</taxon>
        <taxon>Sminthuridae</taxon>
        <taxon>Allacma</taxon>
    </lineage>
</organism>
<feature type="region of interest" description="Disordered" evidence="4">
    <location>
        <begin position="554"/>
        <end position="608"/>
    </location>
</feature>
<protein>
    <submittedName>
        <fullName evidence="6">Uncharacterized protein</fullName>
    </submittedName>
</protein>
<dbReference type="AlphaFoldDB" id="A0A8J2LGK1"/>
<dbReference type="OrthoDB" id="10059415at2759"/>
<dbReference type="PANTHER" id="PTHR19232:SF7">
    <property type="entry name" value="CENTROCORTIN, ISOFORM A"/>
    <property type="match status" value="1"/>
</dbReference>
<keyword evidence="5" id="KW-0812">Transmembrane</keyword>
<evidence type="ECO:0000313" key="7">
    <source>
        <dbReference type="Proteomes" id="UP000708208"/>
    </source>
</evidence>
<keyword evidence="5" id="KW-0472">Membrane</keyword>
<reference evidence="6" key="1">
    <citation type="submission" date="2021-06" db="EMBL/GenBank/DDBJ databases">
        <authorList>
            <person name="Hodson N. C."/>
            <person name="Mongue J. A."/>
            <person name="Jaron S. K."/>
        </authorList>
    </citation>
    <scope>NUCLEOTIDE SEQUENCE</scope>
</reference>
<feature type="transmembrane region" description="Helical" evidence="5">
    <location>
        <begin position="616"/>
        <end position="649"/>
    </location>
</feature>
<evidence type="ECO:0000256" key="5">
    <source>
        <dbReference type="SAM" id="Phobius"/>
    </source>
</evidence>
<feature type="compositionally biased region" description="Polar residues" evidence="4">
    <location>
        <begin position="554"/>
        <end position="563"/>
    </location>
</feature>
<dbReference type="InterPro" id="IPR026079">
    <property type="entry name" value="CDR2"/>
</dbReference>
<feature type="compositionally biased region" description="Basic and acidic residues" evidence="4">
    <location>
        <begin position="491"/>
        <end position="503"/>
    </location>
</feature>
<proteinExistence type="inferred from homology"/>
<evidence type="ECO:0000256" key="1">
    <source>
        <dbReference type="ARBA" id="ARBA00009019"/>
    </source>
</evidence>
<evidence type="ECO:0000256" key="2">
    <source>
        <dbReference type="ARBA" id="ARBA00023054"/>
    </source>
</evidence>
<accession>A0A8J2LGK1</accession>
<keyword evidence="2 3" id="KW-0175">Coiled coil</keyword>
<comment type="caution">
    <text evidence="6">The sequence shown here is derived from an EMBL/GenBank/DDBJ whole genome shotgun (WGS) entry which is preliminary data.</text>
</comment>
<feature type="coiled-coil region" evidence="3">
    <location>
        <begin position="211"/>
        <end position="270"/>
    </location>
</feature>
<evidence type="ECO:0000313" key="6">
    <source>
        <dbReference type="EMBL" id="CAG7831338.1"/>
    </source>
</evidence>
<sequence length="811" mass="91622">MLRLNKPLPPYRLNKKVFEDLQDLQVAAELGRTLLERNEELENDVKSQQAIIDDQAQEIEADSNHEFLTKQNNAMKEENVTRAKFYEQLEATVFELERTNTTLTRKHDSDRKRIQSLCENIDYLERKCEEMTGTLATIRDESKKQYGAGKMSRNNYWSSNGSDSSEDDSFFFYKRRSHSLHDLRDYTPSPDEFDTHNSNSPDLKASEMEFIESLESKIEELISSKKKELDKVHQMESQMRMLLQENASLQEQLNEVQTEKEDEIHELRKQLLDTSNYAQQTLSLSTRLSLQARHGHGRDNHCPGTTSDSSSPLSLSSLPETSAGCSSSSRSSNSSNNADGDDPKSHSKHSPAFLDYPSPNTRSTVLCKRCSAEINLLSLVNSIEVENDDSENLDVGEFSSLEHELARATGNHTLDSFGDKRHHHGSYPNPEGSGRFHNWGLKRPSLLDYFLFGRDEEIGEEACETEVDGAVMSTLSGSKSRCTADDDDEDPCLRKDRQSEKQKVKLYSPKGCDSTSSQIPVKKLKLPVKIPFDEEVNEMEIEKGCSSELRLRSTQPNVCGSSSDTHRRHDQCDINDSSEVTPPPPPNGDESVTSSKDSKSSVSATKPSKSKQKTGFFWWLAWLIMLVLGVFECLWTLVTLLFFVATAAILPKSCSSTLLALSSSRFLRPVRFLEPVSIPFVFLLSTPSNPSYVRGQDEVGSEKTQTEETVLPPVSVYLTPPSENDEMEDEDELAATLMMQELENTPFLSSTHILLDKTMDEHLDWQSQQQPGVNSNVPEYKQILLKMFNLFHNSRSTYPAPVYPIIAEARR</sequence>
<feature type="compositionally biased region" description="Low complexity" evidence="4">
    <location>
        <begin position="591"/>
        <end position="603"/>
    </location>
</feature>
<keyword evidence="7" id="KW-1185">Reference proteome</keyword>
<gene>
    <name evidence="6" type="ORF">AFUS01_LOCUS41086</name>
</gene>
<dbReference type="EMBL" id="CAJVCH010560048">
    <property type="protein sequence ID" value="CAG7831338.1"/>
    <property type="molecule type" value="Genomic_DNA"/>
</dbReference>
<keyword evidence="5" id="KW-1133">Transmembrane helix</keyword>
<feature type="region of interest" description="Disordered" evidence="4">
    <location>
        <begin position="475"/>
        <end position="517"/>
    </location>
</feature>
<dbReference type="Proteomes" id="UP000708208">
    <property type="component" value="Unassembled WGS sequence"/>
</dbReference>
<feature type="region of interest" description="Disordered" evidence="4">
    <location>
        <begin position="291"/>
        <end position="356"/>
    </location>
</feature>
<dbReference type="PANTHER" id="PTHR19232">
    <property type="entry name" value="CENTROCORTIN FAMILY MEMBER"/>
    <property type="match status" value="1"/>
</dbReference>
<name>A0A8J2LGK1_9HEXA</name>
<comment type="similarity">
    <text evidence="1">Belongs to the CDR2 family.</text>
</comment>